<proteinExistence type="predicted"/>
<evidence type="ECO:0000313" key="2">
    <source>
        <dbReference type="Proteomes" id="UP000470771"/>
    </source>
</evidence>
<accession>A0A6N9NMP8</accession>
<sequence length="362" mass="41712">MDNISIPTEKISFNNQLTNNQIVTYIRNNGFLAKFLNSSFNSELNFEQCSQQDILLIYLSNSLLESDDMASLNRLVKNSSQVIIGLVDDFNESLFHKFIKIGIKEFIFNPITSASFHHQINPLINELINKRERILTQLKLDTNLSHICNKQCLSLSINNHLDCEKECLISNETMRQSFSFVSNKDIISSSFVFKVKFNQIILCIVGQGRDNSIDAALDSAEIQFWLKQESELINSPESIVMKLRKHKTMSFEIAVLNCQTKELRYYGENNLLIFRSKTSVELENLQKIKIQPNDSMVLFNKGCLQQKNNKNKDLDKETFIGFLQLIALADNKVKRHKLNYFYDAWLDGKPQDENIALLSFGI</sequence>
<evidence type="ECO:0008006" key="3">
    <source>
        <dbReference type="Google" id="ProtNLM"/>
    </source>
</evidence>
<comment type="caution">
    <text evidence="1">The sequence shown here is derived from an EMBL/GenBank/DDBJ whole genome shotgun (WGS) entry which is preliminary data.</text>
</comment>
<organism evidence="1 2">
    <name type="scientific">Acidiluteibacter ferrifornacis</name>
    <dbReference type="NCBI Taxonomy" id="2692424"/>
    <lineage>
        <taxon>Bacteria</taxon>
        <taxon>Pseudomonadati</taxon>
        <taxon>Bacteroidota</taxon>
        <taxon>Flavobacteriia</taxon>
        <taxon>Flavobacteriales</taxon>
        <taxon>Cryomorphaceae</taxon>
        <taxon>Acidiluteibacter</taxon>
    </lineage>
</organism>
<gene>
    <name evidence="1" type="ORF">GQN54_09635</name>
</gene>
<keyword evidence="2" id="KW-1185">Reference proteome</keyword>
<dbReference type="Proteomes" id="UP000470771">
    <property type="component" value="Unassembled WGS sequence"/>
</dbReference>
<reference evidence="1 2" key="1">
    <citation type="submission" date="2019-12" db="EMBL/GenBank/DDBJ databases">
        <authorList>
            <person name="Zhao J."/>
        </authorList>
    </citation>
    <scope>NUCLEOTIDE SEQUENCE [LARGE SCALE GENOMIC DNA]</scope>
    <source>
        <strain evidence="1 2">S-15</strain>
    </source>
</reference>
<protein>
    <recommendedName>
        <fullName evidence="3">Response regulatory domain-containing protein</fullName>
    </recommendedName>
</protein>
<evidence type="ECO:0000313" key="1">
    <source>
        <dbReference type="EMBL" id="NBG66377.1"/>
    </source>
</evidence>
<dbReference type="EMBL" id="WWNE01000007">
    <property type="protein sequence ID" value="NBG66377.1"/>
    <property type="molecule type" value="Genomic_DNA"/>
</dbReference>
<dbReference type="AlphaFoldDB" id="A0A6N9NMP8"/>
<dbReference type="RefSeq" id="WP_160633329.1">
    <property type="nucleotide sequence ID" value="NZ_WWNE01000007.1"/>
</dbReference>
<name>A0A6N9NMP8_9FLAO</name>